<evidence type="ECO:0000313" key="10">
    <source>
        <dbReference type="Proteomes" id="UP001360560"/>
    </source>
</evidence>
<feature type="binding site" evidence="8">
    <location>
        <position position="247"/>
    </location>
    <ligand>
        <name>Mg(2+)</name>
        <dbReference type="ChEBI" id="CHEBI:18420"/>
    </ligand>
</feature>
<dbReference type="EMBL" id="BTFZ01000012">
    <property type="protein sequence ID" value="GMM37798.1"/>
    <property type="molecule type" value="Genomic_DNA"/>
</dbReference>
<comment type="catalytic activity">
    <reaction evidence="2 5">
        <text>4-nitrophenyl phosphate + H2O = 4-nitrophenol + phosphate + H(+)</text>
        <dbReference type="Rhea" id="RHEA:21664"/>
        <dbReference type="ChEBI" id="CHEBI:15377"/>
        <dbReference type="ChEBI" id="CHEBI:15378"/>
        <dbReference type="ChEBI" id="CHEBI:43474"/>
        <dbReference type="ChEBI" id="CHEBI:57917"/>
        <dbReference type="ChEBI" id="CHEBI:61146"/>
        <dbReference type="EC" id="3.1.3.41"/>
    </reaction>
</comment>
<dbReference type="InterPro" id="IPR006357">
    <property type="entry name" value="HAD-SF_hydro_IIA"/>
</dbReference>
<feature type="binding site" evidence="8">
    <location>
        <position position="28"/>
    </location>
    <ligand>
        <name>Mg(2+)</name>
        <dbReference type="ChEBI" id="CHEBI:18420"/>
    </ligand>
</feature>
<comment type="cofactor">
    <cofactor evidence="8">
        <name>Mg(2+)</name>
        <dbReference type="ChEBI" id="CHEBI:18420"/>
    </cofactor>
    <text evidence="8">Divalent metal ions. Mg(2+) is the most effective.</text>
</comment>
<evidence type="ECO:0000256" key="1">
    <source>
        <dbReference type="ARBA" id="ARBA00022801"/>
    </source>
</evidence>
<dbReference type="InterPro" id="IPR006349">
    <property type="entry name" value="PGP_euk"/>
</dbReference>
<proteinExistence type="predicted"/>
<dbReference type="Gene3D" id="3.40.50.1000">
    <property type="entry name" value="HAD superfamily/HAD-like"/>
    <property type="match status" value="2"/>
</dbReference>
<evidence type="ECO:0000256" key="4">
    <source>
        <dbReference type="ARBA" id="ARBA00069197"/>
    </source>
</evidence>
<protein>
    <recommendedName>
        <fullName evidence="4 5">4-nitrophenylphosphatase</fullName>
        <shortName evidence="5">PNPPase</shortName>
        <ecNumber evidence="3 5">3.1.3.41</ecNumber>
    </recommendedName>
</protein>
<dbReference type="AlphaFoldDB" id="A0AAV5QUI3"/>
<evidence type="ECO:0000256" key="3">
    <source>
        <dbReference type="ARBA" id="ARBA00066659"/>
    </source>
</evidence>
<evidence type="ECO:0000256" key="6">
    <source>
        <dbReference type="PIRSR" id="PIRSR000915-1"/>
    </source>
</evidence>
<comment type="caution">
    <text evidence="9">The sequence shown here is derived from an EMBL/GenBank/DDBJ whole genome shotgun (WGS) entry which is preliminary data.</text>
</comment>
<evidence type="ECO:0000256" key="2">
    <source>
        <dbReference type="ARBA" id="ARBA00050247"/>
    </source>
</evidence>
<dbReference type="Pfam" id="PF13344">
    <property type="entry name" value="Hydrolase_6"/>
    <property type="match status" value="1"/>
</dbReference>
<dbReference type="FunFam" id="3.40.50.1000:FF:000039">
    <property type="entry name" value="Phosphoglycolate phosphatase"/>
    <property type="match status" value="1"/>
</dbReference>
<dbReference type="InterPro" id="IPR023214">
    <property type="entry name" value="HAD_sf"/>
</dbReference>
<dbReference type="EC" id="3.1.3.41" evidence="3 5"/>
<dbReference type="GO" id="GO:0004035">
    <property type="term" value="F:alkaline phosphatase activity"/>
    <property type="evidence" value="ECO:0007669"/>
    <property type="project" value="UniProtKB-ARBA"/>
</dbReference>
<feature type="active site" description="Nucleophile" evidence="6">
    <location>
        <position position="26"/>
    </location>
</feature>
<dbReference type="RefSeq" id="XP_064854794.1">
    <property type="nucleotide sequence ID" value="XM_064998722.1"/>
</dbReference>
<dbReference type="Pfam" id="PF13242">
    <property type="entry name" value="Hydrolase_like"/>
    <property type="match status" value="1"/>
</dbReference>
<evidence type="ECO:0000256" key="5">
    <source>
        <dbReference type="PIRNR" id="PIRNR000915"/>
    </source>
</evidence>
<dbReference type="NCBIfam" id="TIGR01452">
    <property type="entry name" value="PGP_euk"/>
    <property type="match status" value="1"/>
</dbReference>
<accession>A0AAV5QUI3</accession>
<dbReference type="GO" id="GO:0046872">
    <property type="term" value="F:metal ion binding"/>
    <property type="evidence" value="ECO:0007669"/>
    <property type="project" value="UniProtKB-KW"/>
</dbReference>
<evidence type="ECO:0000313" key="9">
    <source>
        <dbReference type="EMBL" id="GMM37798.1"/>
    </source>
</evidence>
<dbReference type="Proteomes" id="UP001360560">
    <property type="component" value="Unassembled WGS sequence"/>
</dbReference>
<dbReference type="NCBIfam" id="TIGR01460">
    <property type="entry name" value="HAD-SF-IIA"/>
    <property type="match status" value="1"/>
</dbReference>
<keyword evidence="10" id="KW-1185">Reference proteome</keyword>
<keyword evidence="8" id="KW-0479">Metal-binding</keyword>
<reference evidence="9 10" key="1">
    <citation type="journal article" date="2023" name="Elife">
        <title>Identification of key yeast species and microbe-microbe interactions impacting larval growth of Drosophila in the wild.</title>
        <authorList>
            <person name="Mure A."/>
            <person name="Sugiura Y."/>
            <person name="Maeda R."/>
            <person name="Honda K."/>
            <person name="Sakurai N."/>
            <person name="Takahashi Y."/>
            <person name="Watada M."/>
            <person name="Katoh T."/>
            <person name="Gotoh A."/>
            <person name="Gotoh Y."/>
            <person name="Taniguchi I."/>
            <person name="Nakamura K."/>
            <person name="Hayashi T."/>
            <person name="Katayama T."/>
            <person name="Uemura T."/>
            <person name="Hattori Y."/>
        </authorList>
    </citation>
    <scope>NUCLEOTIDE SEQUENCE [LARGE SCALE GENOMIC DNA]</scope>
    <source>
        <strain evidence="9 10">SC-9</strain>
    </source>
</reference>
<name>A0AAV5QUI3_9ASCO</name>
<dbReference type="InterPro" id="IPR036412">
    <property type="entry name" value="HAD-like_sf"/>
</dbReference>
<evidence type="ECO:0000256" key="7">
    <source>
        <dbReference type="PIRSR" id="PIRSR000915-2"/>
    </source>
</evidence>
<organism evidence="9 10">
    <name type="scientific">Saccharomycopsis crataegensis</name>
    <dbReference type="NCBI Taxonomy" id="43959"/>
    <lineage>
        <taxon>Eukaryota</taxon>
        <taxon>Fungi</taxon>
        <taxon>Dikarya</taxon>
        <taxon>Ascomycota</taxon>
        <taxon>Saccharomycotina</taxon>
        <taxon>Saccharomycetes</taxon>
        <taxon>Saccharomycopsidaceae</taxon>
        <taxon>Saccharomycopsis</taxon>
    </lineage>
</organism>
<feature type="binding site" evidence="7">
    <location>
        <position position="222"/>
    </location>
    <ligand>
        <name>substrate</name>
    </ligand>
</feature>
<dbReference type="PANTHER" id="PTHR19288">
    <property type="entry name" value="4-NITROPHENYLPHOSPHATASE-RELATED"/>
    <property type="match status" value="1"/>
</dbReference>
<dbReference type="PANTHER" id="PTHR19288:SF46">
    <property type="entry name" value="HALOACID DEHALOGENASE-LIKE HYDROLASE DOMAIN-CONTAINING PROTEIN 2"/>
    <property type="match status" value="1"/>
</dbReference>
<dbReference type="GeneID" id="90075773"/>
<dbReference type="GO" id="GO:0008967">
    <property type="term" value="F:phosphoglycolate phosphatase activity"/>
    <property type="evidence" value="ECO:0007669"/>
    <property type="project" value="TreeGrafter"/>
</dbReference>
<evidence type="ECO:0000256" key="8">
    <source>
        <dbReference type="PIRSR" id="PIRSR000915-3"/>
    </source>
</evidence>
<gene>
    <name evidence="9" type="ORF">DASC09_051230</name>
</gene>
<keyword evidence="8" id="KW-0460">Magnesium</keyword>
<sequence length="298" mass="32908">MSLPQKITTKEQVDALLDQYDNFLFDCDGVLWLGDHLLPHVVETLAFLKSKGKKLIFVTNNSTKSRENYLKKFEKFGVKGITKSDIFGSAYATAVYLDKVMKFDHTKKVWVLGGQGVHDELTELGIQSIGGTDPELDKPFSDDSKFLKLDPEVGAVIAGLDTSINYHRLSITLQYLLDPNVIFMATNIDSTFPSHGKILPGAGSIIESAIYSSGRQPTVCGKPNMNLLKAIQAEHNLNLERSIMVGDRLNTDMKFGKDGGLGTLLVLTGIETEANVLKQDGTPKYYADKLGDLYELQK</sequence>
<dbReference type="GO" id="GO:0005737">
    <property type="term" value="C:cytoplasm"/>
    <property type="evidence" value="ECO:0007669"/>
    <property type="project" value="TreeGrafter"/>
</dbReference>
<keyword evidence="1 5" id="KW-0378">Hydrolase</keyword>
<dbReference type="SUPFAM" id="SSF56784">
    <property type="entry name" value="HAD-like"/>
    <property type="match status" value="1"/>
</dbReference>
<dbReference type="PIRSF" id="PIRSF000915">
    <property type="entry name" value="PGP-type_phosphatase"/>
    <property type="match status" value="1"/>
</dbReference>
<feature type="binding site" evidence="8">
    <location>
        <position position="26"/>
    </location>
    <ligand>
        <name>Mg(2+)</name>
        <dbReference type="ChEBI" id="CHEBI:18420"/>
    </ligand>
</feature>
<feature type="active site" description="Proton donor" evidence="6">
    <location>
        <position position="28"/>
    </location>
</feature>